<dbReference type="EMBL" id="JAJVCN010000004">
    <property type="protein sequence ID" value="MCE7010110.1"/>
    <property type="molecule type" value="Genomic_DNA"/>
</dbReference>
<dbReference type="SUPFAM" id="SSF50494">
    <property type="entry name" value="Trypsin-like serine proteases"/>
    <property type="match status" value="1"/>
</dbReference>
<evidence type="ECO:0000313" key="2">
    <source>
        <dbReference type="Proteomes" id="UP001521150"/>
    </source>
</evidence>
<evidence type="ECO:0000313" key="1">
    <source>
        <dbReference type="EMBL" id="MCE7010110.1"/>
    </source>
</evidence>
<organism evidence="1 2">
    <name type="scientific">Kibdelosporangium philippinense</name>
    <dbReference type="NCBI Taxonomy" id="211113"/>
    <lineage>
        <taxon>Bacteria</taxon>
        <taxon>Bacillati</taxon>
        <taxon>Actinomycetota</taxon>
        <taxon>Actinomycetes</taxon>
        <taxon>Pseudonocardiales</taxon>
        <taxon>Pseudonocardiaceae</taxon>
        <taxon>Kibdelosporangium</taxon>
    </lineage>
</organism>
<proteinExistence type="predicted"/>
<keyword evidence="2" id="KW-1185">Reference proteome</keyword>
<comment type="caution">
    <text evidence="1">The sequence shown here is derived from an EMBL/GenBank/DDBJ whole genome shotgun (WGS) entry which is preliminary data.</text>
</comment>
<protein>
    <submittedName>
        <fullName evidence="1">Uncharacterized protein</fullName>
    </submittedName>
</protein>
<dbReference type="InterPro" id="IPR009003">
    <property type="entry name" value="Peptidase_S1_PA"/>
</dbReference>
<reference evidence="1 2" key="1">
    <citation type="submission" date="2021-12" db="EMBL/GenBank/DDBJ databases">
        <title>Genome sequence of Kibdelosporangium philippinense ATCC 49844.</title>
        <authorList>
            <person name="Fedorov E.A."/>
            <person name="Omeragic M."/>
            <person name="Shalygina K.F."/>
            <person name="Maclea K.S."/>
        </authorList>
    </citation>
    <scope>NUCLEOTIDE SEQUENCE [LARGE SCALE GENOMIC DNA]</scope>
    <source>
        <strain evidence="1 2">ATCC 49844</strain>
    </source>
</reference>
<dbReference type="RefSeq" id="WP_233731565.1">
    <property type="nucleotide sequence ID" value="NZ_JAJVCN010000004.1"/>
</dbReference>
<sequence>MRIKKNAYPPLISFPIELAAVRTGRRREDFRDMRTRFAMIAAAAAVAVGLTGLPGVAHAAPPPQTNIVGGTEVPDGKYPFMASWQVQDKERHSGDLITSK</sequence>
<dbReference type="Proteomes" id="UP001521150">
    <property type="component" value="Unassembled WGS sequence"/>
</dbReference>
<gene>
    <name evidence="1" type="ORF">LWC34_46005</name>
</gene>
<name>A0ABS8ZQS7_9PSEU</name>
<accession>A0ABS8ZQS7</accession>